<sequence length="65" mass="6692">MPPIEAGRVLKLAALPAQPYEAVITTAFLQPGIFTALIVIVLTVIAFNGANTTSVINGGGRISNV</sequence>
<dbReference type="STRING" id="703.SAMEA2665130_03022"/>
<feature type="transmembrane region" description="Helical" evidence="1">
    <location>
        <begin position="28"/>
        <end position="47"/>
    </location>
</feature>
<proteinExistence type="predicted"/>
<accession>R8AS21</accession>
<evidence type="ECO:0000313" key="3">
    <source>
        <dbReference type="Proteomes" id="UP000014012"/>
    </source>
</evidence>
<gene>
    <name evidence="2" type="ORF">PLESHI_07149</name>
</gene>
<name>R8AS21_PLESH</name>
<keyword evidence="3" id="KW-1185">Reference proteome</keyword>
<reference evidence="2 3" key="1">
    <citation type="journal article" date="2013" name="Genome Announc.">
        <title>Genome Sequence of Plesiomonas shigelloides Strain 302-73 (Serotype O1).</title>
        <authorList>
            <person name="Pique N."/>
            <person name="Aquilini E."/>
            <person name="Alioto T."/>
            <person name="Minana-Galbis D."/>
            <person name="Tomas J.M."/>
        </authorList>
    </citation>
    <scope>NUCLEOTIDE SEQUENCE [LARGE SCALE GENOMIC DNA]</scope>
    <source>
        <strain evidence="2 3">302-73</strain>
    </source>
</reference>
<dbReference type="HOGENOM" id="CLU_2846040_0_0_6"/>
<dbReference type="Proteomes" id="UP000014012">
    <property type="component" value="Unassembled WGS sequence"/>
</dbReference>
<dbReference type="AlphaFoldDB" id="R8AS21"/>
<protein>
    <submittedName>
        <fullName evidence="2">Uncharacterized protein</fullName>
    </submittedName>
</protein>
<evidence type="ECO:0000256" key="1">
    <source>
        <dbReference type="SAM" id="Phobius"/>
    </source>
</evidence>
<comment type="caution">
    <text evidence="2">The sequence shown here is derived from an EMBL/GenBank/DDBJ whole genome shotgun (WGS) entry which is preliminary data.</text>
</comment>
<keyword evidence="1" id="KW-1133">Transmembrane helix</keyword>
<evidence type="ECO:0000313" key="2">
    <source>
        <dbReference type="EMBL" id="EON89125.1"/>
    </source>
</evidence>
<keyword evidence="1" id="KW-0472">Membrane</keyword>
<keyword evidence="1" id="KW-0812">Transmembrane</keyword>
<dbReference type="EMBL" id="AQQO01000044">
    <property type="protein sequence ID" value="EON89125.1"/>
    <property type="molecule type" value="Genomic_DNA"/>
</dbReference>
<organism evidence="2 3">
    <name type="scientific">Plesiomonas shigelloides 302-73</name>
    <dbReference type="NCBI Taxonomy" id="1315976"/>
    <lineage>
        <taxon>Bacteria</taxon>
        <taxon>Pseudomonadati</taxon>
        <taxon>Pseudomonadota</taxon>
        <taxon>Gammaproteobacteria</taxon>
        <taxon>Enterobacterales</taxon>
        <taxon>Enterobacteriaceae</taxon>
        <taxon>Plesiomonas</taxon>
    </lineage>
</organism>